<keyword evidence="8" id="KW-0963">Cytoplasm</keyword>
<feature type="binding site" evidence="8">
    <location>
        <begin position="164"/>
        <end position="166"/>
    </location>
    <ligand>
        <name>substrate</name>
    </ligand>
</feature>
<comment type="function">
    <text evidence="2 8">Catalyzes the phosphorylation of D-fructose 6-phosphate, the first committing step of glycolysis. Uses inorganic phosphate (PPi) as phosphoryl donor instead of ATP like common ATP-dependent phosphofructokinases (ATP-PFKs), which renders the reaction reversible, and can thus function both in glycolysis and gluconeogenesis. Consistently, PPi-PFK can replace the enzymes of both the forward (ATP-PFK) and reverse (fructose-bisphosphatase (FBPase)) reactions.</text>
</comment>
<comment type="subcellular location">
    <subcellularLocation>
        <location evidence="8">Cytoplasm</location>
    </subcellularLocation>
</comment>
<evidence type="ECO:0000256" key="2">
    <source>
        <dbReference type="ARBA" id="ARBA00003138"/>
    </source>
</evidence>
<dbReference type="Pfam" id="PF00365">
    <property type="entry name" value="PFK"/>
    <property type="match status" value="1"/>
</dbReference>
<dbReference type="InterPro" id="IPR050929">
    <property type="entry name" value="PFKA"/>
</dbReference>
<dbReference type="PRINTS" id="PR00476">
    <property type="entry name" value="PHFRCTKINASE"/>
</dbReference>
<keyword evidence="4 8" id="KW-0479">Metal-binding</keyword>
<feature type="site" description="Important for catalytic activity; stabilizes the transition state when the phosphoryl donor is PPi" evidence="8">
    <location>
        <position position="163"/>
    </location>
</feature>
<evidence type="ECO:0000256" key="7">
    <source>
        <dbReference type="ARBA" id="ARBA00048072"/>
    </source>
</evidence>
<dbReference type="InterPro" id="IPR035966">
    <property type="entry name" value="PKF_sf"/>
</dbReference>
<reference evidence="10" key="1">
    <citation type="submission" date="2020-10" db="EMBL/GenBank/DDBJ databases">
        <authorList>
            <person name="Gilroy R."/>
        </authorList>
    </citation>
    <scope>NUCLEOTIDE SEQUENCE</scope>
    <source>
        <strain evidence="10">CHK121-14286</strain>
    </source>
</reference>
<proteinExistence type="inferred from homology"/>
<dbReference type="GO" id="GO:0047334">
    <property type="term" value="F:diphosphate-fructose-6-phosphate 1-phosphotransferase activity"/>
    <property type="evidence" value="ECO:0007669"/>
    <property type="project" value="UniProtKB-EC"/>
</dbReference>
<accession>A0A9D1E2W7</accession>
<dbReference type="GO" id="GO:0003872">
    <property type="term" value="F:6-phosphofructokinase activity"/>
    <property type="evidence" value="ECO:0007669"/>
    <property type="project" value="UniProtKB-UniRule"/>
</dbReference>
<evidence type="ECO:0000313" key="11">
    <source>
        <dbReference type="Proteomes" id="UP000824200"/>
    </source>
</evidence>
<evidence type="ECO:0000256" key="1">
    <source>
        <dbReference type="ARBA" id="ARBA00001946"/>
    </source>
</evidence>
<keyword evidence="5 8" id="KW-0418">Kinase</keyword>
<feature type="binding site" evidence="8">
    <location>
        <position position="261"/>
    </location>
    <ligand>
        <name>substrate</name>
    </ligand>
</feature>
<evidence type="ECO:0000313" key="10">
    <source>
        <dbReference type="EMBL" id="HIR65365.1"/>
    </source>
</evidence>
<evidence type="ECO:0000256" key="5">
    <source>
        <dbReference type="ARBA" id="ARBA00022777"/>
    </source>
</evidence>
<dbReference type="GO" id="GO:0046872">
    <property type="term" value="F:metal ion binding"/>
    <property type="evidence" value="ECO:0007669"/>
    <property type="project" value="UniProtKB-KW"/>
</dbReference>
<organism evidence="10 11">
    <name type="scientific">Candidatus Fimimonas gallinarum</name>
    <dbReference type="NCBI Taxonomy" id="2840821"/>
    <lineage>
        <taxon>Bacteria</taxon>
        <taxon>Pseudomonadati</taxon>
        <taxon>Myxococcota</taxon>
        <taxon>Myxococcia</taxon>
        <taxon>Myxococcales</taxon>
        <taxon>Cystobacterineae</taxon>
        <taxon>Myxococcaceae</taxon>
        <taxon>Myxococcaceae incertae sedis</taxon>
        <taxon>Candidatus Fimimonas</taxon>
    </lineage>
</organism>
<dbReference type="InterPro" id="IPR000023">
    <property type="entry name" value="Phosphofructokinase_dom"/>
</dbReference>
<dbReference type="InterPro" id="IPR011404">
    <property type="entry name" value="PPi-PFK"/>
</dbReference>
<keyword evidence="6 8" id="KW-0460">Magnesium</keyword>
<dbReference type="Gene3D" id="3.40.50.450">
    <property type="match status" value="1"/>
</dbReference>
<dbReference type="NCBIfam" id="NF010675">
    <property type="entry name" value="PRK14072.1"/>
    <property type="match status" value="1"/>
</dbReference>
<dbReference type="PIRSF" id="PIRSF036483">
    <property type="entry name" value="PFK_XF0274"/>
    <property type="match status" value="1"/>
</dbReference>
<feature type="domain" description="Phosphofructokinase" evidence="9">
    <location>
        <begin position="31"/>
        <end position="338"/>
    </location>
</feature>
<evidence type="ECO:0000256" key="8">
    <source>
        <dbReference type="HAMAP-Rule" id="MF_01978"/>
    </source>
</evidence>
<feature type="site" description="Important for catalytic activity and substrate specificity; stabilizes the transition state when the phosphoryl donor is PPi; prevents ATP from binding by mimicking the alpha-phosphate group of ATP" evidence="8">
    <location>
        <position position="137"/>
    </location>
</feature>
<comment type="cofactor">
    <cofactor evidence="1 8">
        <name>Mg(2+)</name>
        <dbReference type="ChEBI" id="CHEBI:18420"/>
    </cofactor>
</comment>
<feature type="active site" description="Proton acceptor" evidence="8">
    <location>
        <position position="166"/>
    </location>
</feature>
<dbReference type="HAMAP" id="MF_01978">
    <property type="entry name" value="Phosphofructokinase_II_B2"/>
    <property type="match status" value="1"/>
</dbReference>
<dbReference type="InterPro" id="IPR022953">
    <property type="entry name" value="ATP_PFK"/>
</dbReference>
<comment type="activity regulation">
    <text evidence="8">Non-allosteric.</text>
</comment>
<keyword evidence="3 8" id="KW-0808">Transferase</keyword>
<name>A0A9D1E2W7_9BACT</name>
<feature type="binding site" evidence="8">
    <location>
        <position position="136"/>
    </location>
    <ligand>
        <name>Mg(2+)</name>
        <dbReference type="ChEBI" id="CHEBI:18420"/>
        <note>catalytic</note>
    </ligand>
</feature>
<dbReference type="GO" id="GO:0005737">
    <property type="term" value="C:cytoplasm"/>
    <property type="evidence" value="ECO:0007669"/>
    <property type="project" value="UniProtKB-SubCell"/>
</dbReference>
<comment type="catalytic activity">
    <reaction evidence="7 8">
        <text>beta-D-fructose 6-phosphate + diphosphate = beta-D-fructose 1,6-bisphosphate + phosphate + H(+)</text>
        <dbReference type="Rhea" id="RHEA:13613"/>
        <dbReference type="ChEBI" id="CHEBI:15378"/>
        <dbReference type="ChEBI" id="CHEBI:32966"/>
        <dbReference type="ChEBI" id="CHEBI:33019"/>
        <dbReference type="ChEBI" id="CHEBI:43474"/>
        <dbReference type="ChEBI" id="CHEBI:57634"/>
        <dbReference type="EC" id="2.7.1.90"/>
    </reaction>
</comment>
<comment type="caution">
    <text evidence="10">The sequence shown here is derived from an EMBL/GenBank/DDBJ whole genome shotgun (WGS) entry which is preliminary data.</text>
</comment>
<dbReference type="AlphaFoldDB" id="A0A9D1E2W7"/>
<feature type="binding site" evidence="8">
    <location>
        <position position="36"/>
    </location>
    <ligand>
        <name>diphosphate</name>
        <dbReference type="ChEBI" id="CHEBI:33019"/>
    </ligand>
</feature>
<protein>
    <recommendedName>
        <fullName evidence="8">Pyrophosphate--fructose 6-phosphate 1-phosphotransferase</fullName>
        <ecNumber evidence="8">2.7.1.90</ecNumber>
    </recommendedName>
    <alternativeName>
        <fullName evidence="8">6-phosphofructokinase, pyrophosphate dependent</fullName>
    </alternativeName>
    <alternativeName>
        <fullName evidence="8">PPi-dependent phosphofructokinase</fullName>
        <shortName evidence="8">PPi-PFK</shortName>
    </alternativeName>
    <alternativeName>
        <fullName evidence="8">Pyrophosphate-dependent 6-phosphofructose-1-kinase</fullName>
    </alternativeName>
</protein>
<evidence type="ECO:0000259" key="9">
    <source>
        <dbReference type="Pfam" id="PF00365"/>
    </source>
</evidence>
<dbReference type="Gene3D" id="3.40.50.460">
    <property type="entry name" value="Phosphofructokinase domain"/>
    <property type="match status" value="1"/>
</dbReference>
<comment type="similarity">
    <text evidence="8">Belongs to the phosphofructokinase type A (PFKA) family. PPi-dependent PFK group II subfamily. Clade 'B2' sub-subfamily.</text>
</comment>
<dbReference type="EMBL" id="DVHL01000006">
    <property type="protein sequence ID" value="HIR65365.1"/>
    <property type="molecule type" value="Genomic_DNA"/>
</dbReference>
<comment type="caution">
    <text evidence="8">Lacks conserved residue(s) required for the propagation of feature annotation.</text>
</comment>
<feature type="binding site" evidence="8">
    <location>
        <begin position="210"/>
        <end position="212"/>
    </location>
    <ligand>
        <name>substrate</name>
    </ligand>
</feature>
<keyword evidence="8" id="KW-0324">Glycolysis</keyword>
<comment type="pathway">
    <text evidence="8">Carbohydrate degradation; glycolysis; D-glyceraldehyde 3-phosphate and glycerone phosphate from D-glucose: step 3/4.</text>
</comment>
<evidence type="ECO:0000256" key="4">
    <source>
        <dbReference type="ARBA" id="ARBA00022723"/>
    </source>
</evidence>
<gene>
    <name evidence="8" type="primary">pfp</name>
    <name evidence="10" type="ORF">IAC95_00520</name>
</gene>
<dbReference type="Proteomes" id="UP000824200">
    <property type="component" value="Unassembled WGS sequence"/>
</dbReference>
<evidence type="ECO:0000256" key="3">
    <source>
        <dbReference type="ARBA" id="ARBA00022679"/>
    </source>
</evidence>
<reference evidence="10" key="2">
    <citation type="journal article" date="2021" name="PeerJ">
        <title>Extensive microbial diversity within the chicken gut microbiome revealed by metagenomics and culture.</title>
        <authorList>
            <person name="Gilroy R."/>
            <person name="Ravi A."/>
            <person name="Getino M."/>
            <person name="Pursley I."/>
            <person name="Horton D.L."/>
            <person name="Alikhan N.F."/>
            <person name="Baker D."/>
            <person name="Gharbi K."/>
            <person name="Hall N."/>
            <person name="Watson M."/>
            <person name="Adriaenssens E.M."/>
            <person name="Foster-Nyarko E."/>
            <person name="Jarju S."/>
            <person name="Secka A."/>
            <person name="Antonio M."/>
            <person name="Oren A."/>
            <person name="Chaudhuri R.R."/>
            <person name="La Ragione R."/>
            <person name="Hildebrand F."/>
            <person name="Pallen M.J."/>
        </authorList>
    </citation>
    <scope>NUCLEOTIDE SEQUENCE</scope>
    <source>
        <strain evidence="10">CHK121-14286</strain>
    </source>
</reference>
<dbReference type="GO" id="GO:0006002">
    <property type="term" value="P:fructose 6-phosphate metabolic process"/>
    <property type="evidence" value="ECO:0007669"/>
    <property type="project" value="InterPro"/>
</dbReference>
<dbReference type="PANTHER" id="PTHR45770">
    <property type="entry name" value="ATP-DEPENDENT 6-PHOSPHOFRUCTOKINASE 1"/>
    <property type="match status" value="1"/>
</dbReference>
<sequence length="422" mass="46365">MIFVYNFVDLNFVTTKLKYREVDMSKGNLLFAQSGGPTAVINASAAGVISRASESNAFDKILCAKFGMDGILKENFFDVTDMSREQLDLLSKTPASAFGSCRFKLPTQEKDPVLYQKIRTIFEKYNISCFVYNGGNDSMDTCNKVANYFKSVGFPCNVIGVPKTVDNDLVGTHHCPGYGSAAKFVATSMTEIALDTAVYEKGRITVCEIMGRDAGWLTAASVIAKPDLIYLPEVTFDTAKFFEQAIEIYEKQGRCLVALSEGIRDAKGNYIGAGGMKDSFNHTQLGGVASYLADSLTQKFGIKTRAIEFSLPTRAAGHLQSLADRQDAILCGKCAVDFALQGQTGVMVTLQEENNTTVCRSFDLNHIANEVKKVPQHYIINDGSYISDEFLQYVLPLVQGEVVHTYKNGVPMYFDSATLKKL</sequence>
<dbReference type="SUPFAM" id="SSF53784">
    <property type="entry name" value="Phosphofructokinase"/>
    <property type="match status" value="1"/>
</dbReference>
<evidence type="ECO:0000256" key="6">
    <source>
        <dbReference type="ARBA" id="ARBA00022842"/>
    </source>
</evidence>
<comment type="subunit">
    <text evidence="8">Homodimer.</text>
</comment>
<dbReference type="EC" id="2.7.1.90" evidence="8"/>